<keyword evidence="5" id="KW-0539">Nucleus</keyword>
<dbReference type="GO" id="GO:0000724">
    <property type="term" value="P:double-strand break repair via homologous recombination"/>
    <property type="evidence" value="ECO:0007669"/>
    <property type="project" value="TreeGrafter"/>
</dbReference>
<dbReference type="InterPro" id="IPR036420">
    <property type="entry name" value="BRCT_dom_sf"/>
</dbReference>
<feature type="compositionally biased region" description="Polar residues" evidence="6">
    <location>
        <begin position="122"/>
        <end position="140"/>
    </location>
</feature>
<feature type="region of interest" description="Disordered" evidence="6">
    <location>
        <begin position="65"/>
        <end position="140"/>
    </location>
</feature>
<keyword evidence="12" id="KW-1185">Reference proteome</keyword>
<dbReference type="InterPro" id="IPR001357">
    <property type="entry name" value="BRCT_dom"/>
</dbReference>
<keyword evidence="3" id="KW-0227">DNA damage</keyword>
<dbReference type="GO" id="GO:0070531">
    <property type="term" value="C:BRCA1-A complex"/>
    <property type="evidence" value="ECO:0007669"/>
    <property type="project" value="TreeGrafter"/>
</dbReference>
<dbReference type="Proteomes" id="UP000682733">
    <property type="component" value="Unassembled WGS sequence"/>
</dbReference>
<dbReference type="AlphaFoldDB" id="A0A814NER2"/>
<keyword evidence="2" id="KW-0677">Repeat</keyword>
<evidence type="ECO:0000313" key="12">
    <source>
        <dbReference type="Proteomes" id="UP000663829"/>
    </source>
</evidence>
<evidence type="ECO:0000256" key="1">
    <source>
        <dbReference type="ARBA" id="ARBA00004123"/>
    </source>
</evidence>
<organism evidence="9 12">
    <name type="scientific">Didymodactylos carnosus</name>
    <dbReference type="NCBI Taxonomy" id="1234261"/>
    <lineage>
        <taxon>Eukaryota</taxon>
        <taxon>Metazoa</taxon>
        <taxon>Spiralia</taxon>
        <taxon>Gnathifera</taxon>
        <taxon>Rotifera</taxon>
        <taxon>Eurotatoria</taxon>
        <taxon>Bdelloidea</taxon>
        <taxon>Philodinida</taxon>
        <taxon>Philodinidae</taxon>
        <taxon>Didymodactylos</taxon>
    </lineage>
</organism>
<dbReference type="Proteomes" id="UP000681722">
    <property type="component" value="Unassembled WGS sequence"/>
</dbReference>
<feature type="compositionally biased region" description="Polar residues" evidence="6">
    <location>
        <begin position="69"/>
        <end position="87"/>
    </location>
</feature>
<comment type="subcellular location">
    <subcellularLocation>
        <location evidence="1">Nucleus</location>
    </subcellularLocation>
</comment>
<dbReference type="Pfam" id="PF00533">
    <property type="entry name" value="BRCT"/>
    <property type="match status" value="1"/>
</dbReference>
<reference evidence="9" key="1">
    <citation type="submission" date="2021-02" db="EMBL/GenBank/DDBJ databases">
        <authorList>
            <person name="Nowell W R."/>
        </authorList>
    </citation>
    <scope>NUCLEOTIDE SEQUENCE</scope>
</reference>
<feature type="compositionally biased region" description="Basic and acidic residues" evidence="6">
    <location>
        <begin position="275"/>
        <end position="284"/>
    </location>
</feature>
<evidence type="ECO:0000256" key="4">
    <source>
        <dbReference type="ARBA" id="ARBA00023204"/>
    </source>
</evidence>
<dbReference type="PROSITE" id="PS50172">
    <property type="entry name" value="BRCT"/>
    <property type="match status" value="2"/>
</dbReference>
<dbReference type="SUPFAM" id="SSF52113">
    <property type="entry name" value="BRCT domain"/>
    <property type="match status" value="2"/>
</dbReference>
<evidence type="ECO:0000313" key="11">
    <source>
        <dbReference type="EMBL" id="CAF3857961.1"/>
    </source>
</evidence>
<dbReference type="PANTHER" id="PTHR13763">
    <property type="entry name" value="BREAST CANCER TYPE 1 SUSCEPTIBILITY PROTEIN BRCA1"/>
    <property type="match status" value="1"/>
</dbReference>
<dbReference type="EMBL" id="CAJNOQ010005273">
    <property type="protein sequence ID" value="CAF1092529.1"/>
    <property type="molecule type" value="Genomic_DNA"/>
</dbReference>
<keyword evidence="4" id="KW-0234">DNA repair</keyword>
<dbReference type="Proteomes" id="UP000677228">
    <property type="component" value="Unassembled WGS sequence"/>
</dbReference>
<dbReference type="PANTHER" id="PTHR13763:SF0">
    <property type="entry name" value="BREAST CANCER TYPE 1 SUSCEPTIBILITY PROTEIN"/>
    <property type="match status" value="1"/>
</dbReference>
<proteinExistence type="predicted"/>
<name>A0A814NER2_9BILA</name>
<accession>A0A814NER2</accession>
<evidence type="ECO:0000256" key="3">
    <source>
        <dbReference type="ARBA" id="ARBA00022763"/>
    </source>
</evidence>
<dbReference type="GO" id="GO:0045944">
    <property type="term" value="P:positive regulation of transcription by RNA polymerase II"/>
    <property type="evidence" value="ECO:0007669"/>
    <property type="project" value="TreeGrafter"/>
</dbReference>
<dbReference type="GO" id="GO:0004842">
    <property type="term" value="F:ubiquitin-protein transferase activity"/>
    <property type="evidence" value="ECO:0007669"/>
    <property type="project" value="TreeGrafter"/>
</dbReference>
<dbReference type="SMART" id="SM00292">
    <property type="entry name" value="BRCT"/>
    <property type="match status" value="2"/>
</dbReference>
<comment type="caution">
    <text evidence="9">The sequence shown here is derived from an EMBL/GenBank/DDBJ whole genome shotgun (WGS) entry which is preliminary data.</text>
</comment>
<dbReference type="Gene3D" id="3.40.50.10190">
    <property type="entry name" value="BRCT domain"/>
    <property type="match status" value="2"/>
</dbReference>
<dbReference type="OrthoDB" id="6105938at2759"/>
<dbReference type="EMBL" id="CAJOBC010005273">
    <property type="protein sequence ID" value="CAF3857961.1"/>
    <property type="molecule type" value="Genomic_DNA"/>
</dbReference>
<evidence type="ECO:0000256" key="2">
    <source>
        <dbReference type="ARBA" id="ARBA00022737"/>
    </source>
</evidence>
<evidence type="ECO:0000313" key="10">
    <source>
        <dbReference type="EMBL" id="CAF3675078.1"/>
    </source>
</evidence>
<evidence type="ECO:0000259" key="7">
    <source>
        <dbReference type="PROSITE" id="PS50172"/>
    </source>
</evidence>
<dbReference type="GO" id="GO:0031436">
    <property type="term" value="C:BRCA1-BARD1 complex"/>
    <property type="evidence" value="ECO:0007669"/>
    <property type="project" value="TreeGrafter"/>
</dbReference>
<sequence>MYYWSQRLMSPSTVRNGDIHVDQLTHRRYICDGLKWFRLCTRENCPKVPHKDGYCAVHFREEEEKKNKNSILSTSRRSQQRATTSLSVEPKEEQFEETQSTSNENLSRKPRQKIKIADISRDQSTSINQKQKTIRGSRNSLKQVIKEEKHTPIKENGIHKNTTIRAKLNAAKPIISALTPHAVSYETPEYGDIKTTDKNRYIWDGKKWQALCSKDECRRRQKSQRLCLTHFNEEQVRSKHGVVENQKNSVLAFVVKNEPVEQRISLRRKNGSNDAKQDLQEDFGKNQQNNRKRQRLSNENTTLLKDVLSAPKPKVGDERLNSKHHRQVFDGTKWQSLCIFEGGCSKRQQSAHLCCTHFKQQHHRQQYQEEDEEIIQKENHLTRKEKKNFGRRTRKNESNGSEELNMAIFECLQSVSKIDEMITNPKTEPILDEYDDKHEINEESFSKRPKVGDMRMNPVTNQRSIFDGYYWKYLCMKDNCSKRIYSRKLCYEHLYKQQMHNLEPKETHNHSKELNDADQKAAVNGCMGCILSKIELSSNEQRRNYKRNRDENYDFSLMLPETKRRKNQNEIQQFSSRLIKTMNEDTNIILTPNASQKRNLTVMKNDERKFVISGTRLTKRQKVQLQQFFQTLRGHYSIQISSVVDLTTTHLITNSTSKLVCSLTKKLFQAVVQHIFVVSYHWIDECLKQQRIIDERPYEIQGDKQNSVTHLGMRKSRLSKRPLFENCKILFWVECDFVQKLFTKEELIEMIIIAGGRTVLNASDLTVDNEVYVLCEKENIVQLKEKYGTSTNIHYVIPEWFLDSIVTYKILPHKLYSWKC</sequence>
<evidence type="ECO:0000313" key="8">
    <source>
        <dbReference type="EMBL" id="CAF0893222.1"/>
    </source>
</evidence>
<feature type="domain" description="BRCT" evidence="7">
    <location>
        <begin position="719"/>
        <end position="818"/>
    </location>
</feature>
<feature type="region of interest" description="Disordered" evidence="6">
    <location>
        <begin position="266"/>
        <end position="318"/>
    </location>
</feature>
<evidence type="ECO:0000313" key="9">
    <source>
        <dbReference type="EMBL" id="CAF1092529.1"/>
    </source>
</evidence>
<dbReference type="EMBL" id="CAJNOK010003231">
    <property type="protein sequence ID" value="CAF0893222.1"/>
    <property type="molecule type" value="Genomic_DNA"/>
</dbReference>
<gene>
    <name evidence="9" type="ORF">GPM918_LOCUS18334</name>
    <name evidence="8" type="ORF">OVA965_LOCUS9236</name>
    <name evidence="11" type="ORF">SRO942_LOCUS18331</name>
    <name evidence="10" type="ORF">TMI583_LOCUS9232</name>
</gene>
<dbReference type="EMBL" id="CAJOBA010003232">
    <property type="protein sequence ID" value="CAF3675078.1"/>
    <property type="molecule type" value="Genomic_DNA"/>
</dbReference>
<protein>
    <recommendedName>
        <fullName evidence="7">BRCT domain-containing protein</fullName>
    </recommendedName>
</protein>
<evidence type="ECO:0000256" key="6">
    <source>
        <dbReference type="SAM" id="MobiDB-lite"/>
    </source>
</evidence>
<evidence type="ECO:0000256" key="5">
    <source>
        <dbReference type="ARBA" id="ARBA00023242"/>
    </source>
</evidence>
<dbReference type="Proteomes" id="UP000663829">
    <property type="component" value="Unassembled WGS sequence"/>
</dbReference>
<feature type="domain" description="BRCT" evidence="7">
    <location>
        <begin position="610"/>
        <end position="700"/>
    </location>
</feature>
<dbReference type="InterPro" id="IPR031099">
    <property type="entry name" value="BRCA1-associated"/>
</dbReference>